<keyword evidence="1 6" id="KW-0813">Transport</keyword>
<dbReference type="AlphaFoldDB" id="A0A1G1YM43"/>
<dbReference type="GO" id="GO:0051536">
    <property type="term" value="F:iron-sulfur cluster binding"/>
    <property type="evidence" value="ECO:0007669"/>
    <property type="project" value="UniProtKB-KW"/>
</dbReference>
<feature type="domain" description="4Fe-4S ferredoxin-type" evidence="7">
    <location>
        <begin position="3"/>
        <end position="30"/>
    </location>
</feature>
<sequence>MFMKPVISETCIACGTCEALCPEVFKIEDQGDKMMAVVQPADYQKHKDKIDEALAACPVQAISWEE</sequence>
<dbReference type="PROSITE" id="PS00198">
    <property type="entry name" value="4FE4S_FER_1"/>
    <property type="match status" value="1"/>
</dbReference>
<dbReference type="Gene3D" id="3.30.70.20">
    <property type="match status" value="1"/>
</dbReference>
<keyword evidence="2 6" id="KW-0479">Metal-binding</keyword>
<evidence type="ECO:0000313" key="9">
    <source>
        <dbReference type="Proteomes" id="UP000177376"/>
    </source>
</evidence>
<dbReference type="PANTHER" id="PTHR36923">
    <property type="entry name" value="FERREDOXIN"/>
    <property type="match status" value="1"/>
</dbReference>
<evidence type="ECO:0000313" key="8">
    <source>
        <dbReference type="EMBL" id="OGY52730.1"/>
    </source>
</evidence>
<proteinExistence type="predicted"/>
<evidence type="ECO:0000256" key="5">
    <source>
        <dbReference type="ARBA" id="ARBA00023014"/>
    </source>
</evidence>
<comment type="caution">
    <text evidence="8">The sequence shown here is derived from an EMBL/GenBank/DDBJ whole genome shotgun (WGS) entry which is preliminary data.</text>
</comment>
<dbReference type="Pfam" id="PF13370">
    <property type="entry name" value="Fer4_13"/>
    <property type="match status" value="1"/>
</dbReference>
<dbReference type="SUPFAM" id="SSF54862">
    <property type="entry name" value="4Fe-4S ferredoxins"/>
    <property type="match status" value="1"/>
</dbReference>
<reference evidence="8 9" key="1">
    <citation type="journal article" date="2016" name="Nat. Commun.">
        <title>Thousands of microbial genomes shed light on interconnected biogeochemical processes in an aquifer system.</title>
        <authorList>
            <person name="Anantharaman K."/>
            <person name="Brown C.T."/>
            <person name="Hug L.A."/>
            <person name="Sharon I."/>
            <person name="Castelle C.J."/>
            <person name="Probst A.J."/>
            <person name="Thomas B.C."/>
            <person name="Singh A."/>
            <person name="Wilkins M.J."/>
            <person name="Karaoz U."/>
            <person name="Brodie E.L."/>
            <person name="Williams K.H."/>
            <person name="Hubbard S.S."/>
            <person name="Banfield J.F."/>
        </authorList>
    </citation>
    <scope>NUCLEOTIDE SEQUENCE [LARGE SCALE GENOMIC DNA]</scope>
</reference>
<dbReference type="PANTHER" id="PTHR36923:SF3">
    <property type="entry name" value="FERREDOXIN"/>
    <property type="match status" value="1"/>
</dbReference>
<dbReference type="GO" id="GO:0005506">
    <property type="term" value="F:iron ion binding"/>
    <property type="evidence" value="ECO:0007669"/>
    <property type="project" value="UniProtKB-UniRule"/>
</dbReference>
<comment type="function">
    <text evidence="6">Ferredoxins are iron-sulfur proteins that transfer electrons in a wide variety of metabolic reactions.</text>
</comment>
<evidence type="ECO:0000256" key="1">
    <source>
        <dbReference type="ARBA" id="ARBA00022448"/>
    </source>
</evidence>
<dbReference type="InterPro" id="IPR001080">
    <property type="entry name" value="3Fe4S_ferredoxin"/>
</dbReference>
<dbReference type="InterPro" id="IPR017900">
    <property type="entry name" value="4Fe4S_Fe_S_CS"/>
</dbReference>
<keyword evidence="3 6" id="KW-0249">Electron transport</keyword>
<gene>
    <name evidence="8" type="ORF">A3A02_02735</name>
</gene>
<evidence type="ECO:0000259" key="7">
    <source>
        <dbReference type="PROSITE" id="PS51379"/>
    </source>
</evidence>
<dbReference type="InterPro" id="IPR051269">
    <property type="entry name" value="Fe-S_cluster_ET"/>
</dbReference>
<protein>
    <recommendedName>
        <fullName evidence="6">Ferredoxin</fullName>
    </recommendedName>
</protein>
<name>A0A1G1YM43_9BACT</name>
<keyword evidence="5 6" id="KW-0411">Iron-sulfur</keyword>
<dbReference type="PRINTS" id="PR00352">
    <property type="entry name" value="3FE4SFRDOXIN"/>
</dbReference>
<dbReference type="InterPro" id="IPR017896">
    <property type="entry name" value="4Fe4S_Fe-S-bd"/>
</dbReference>
<dbReference type="PROSITE" id="PS51379">
    <property type="entry name" value="4FE4S_FER_2"/>
    <property type="match status" value="1"/>
</dbReference>
<dbReference type="EMBL" id="MHIM01000012">
    <property type="protein sequence ID" value="OGY52730.1"/>
    <property type="molecule type" value="Genomic_DNA"/>
</dbReference>
<dbReference type="Proteomes" id="UP000177376">
    <property type="component" value="Unassembled WGS sequence"/>
</dbReference>
<evidence type="ECO:0000256" key="2">
    <source>
        <dbReference type="ARBA" id="ARBA00022723"/>
    </source>
</evidence>
<organism evidence="8 9">
    <name type="scientific">Candidatus Buchananbacteria bacterium RIFCSPLOWO2_01_FULL_39_33</name>
    <dbReference type="NCBI Taxonomy" id="1797543"/>
    <lineage>
        <taxon>Bacteria</taxon>
        <taxon>Candidatus Buchananiibacteriota</taxon>
    </lineage>
</organism>
<evidence type="ECO:0000256" key="4">
    <source>
        <dbReference type="ARBA" id="ARBA00023004"/>
    </source>
</evidence>
<accession>A0A1G1YM43</accession>
<evidence type="ECO:0000256" key="6">
    <source>
        <dbReference type="RuleBase" id="RU368020"/>
    </source>
</evidence>
<dbReference type="GO" id="GO:0009055">
    <property type="term" value="F:electron transfer activity"/>
    <property type="evidence" value="ECO:0007669"/>
    <property type="project" value="UniProtKB-UniRule"/>
</dbReference>
<keyword evidence="4 6" id="KW-0408">Iron</keyword>
<evidence type="ECO:0000256" key="3">
    <source>
        <dbReference type="ARBA" id="ARBA00022982"/>
    </source>
</evidence>